<proteinExistence type="predicted"/>
<sequence length="87" mass="9144">MQKTGCIRVIAPVACGPNPCGHIWEIYALDIEPVVLADSTATVAEAARAVGVAEGQIVKTLALKVGGRASHPVRVFCDVSLRAFEEV</sequence>
<dbReference type="Gene3D" id="3.90.960.10">
    <property type="entry name" value="YbaK/aminoacyl-tRNA synthetase-associated domain"/>
    <property type="match status" value="1"/>
</dbReference>
<accession>A0A2S3W153</accession>
<organism evidence="1 2">
    <name type="scientific">Novacetimonas maltaceti</name>
    <dbReference type="NCBI Taxonomy" id="1203393"/>
    <lineage>
        <taxon>Bacteria</taxon>
        <taxon>Pseudomonadati</taxon>
        <taxon>Pseudomonadota</taxon>
        <taxon>Alphaproteobacteria</taxon>
        <taxon>Acetobacterales</taxon>
        <taxon>Acetobacteraceae</taxon>
        <taxon>Novacetimonas</taxon>
    </lineage>
</organism>
<name>A0A2S3W153_9PROT</name>
<dbReference type="GO" id="GO:0002161">
    <property type="term" value="F:aminoacyl-tRNA deacylase activity"/>
    <property type="evidence" value="ECO:0007669"/>
    <property type="project" value="InterPro"/>
</dbReference>
<dbReference type="InterPro" id="IPR036754">
    <property type="entry name" value="YbaK/aa-tRNA-synt-asso_dom_sf"/>
</dbReference>
<evidence type="ECO:0000313" key="1">
    <source>
        <dbReference type="EMBL" id="POF62601.1"/>
    </source>
</evidence>
<dbReference type="SUPFAM" id="SSF55826">
    <property type="entry name" value="YbaK/ProRS associated domain"/>
    <property type="match status" value="1"/>
</dbReference>
<dbReference type="AlphaFoldDB" id="A0A2S3W153"/>
<protein>
    <submittedName>
        <fullName evidence="1">Uncharacterized protein</fullName>
    </submittedName>
</protein>
<gene>
    <name evidence="1" type="ORF">KMAL_17220</name>
</gene>
<dbReference type="EMBL" id="POTC01000020">
    <property type="protein sequence ID" value="POF62601.1"/>
    <property type="molecule type" value="Genomic_DNA"/>
</dbReference>
<keyword evidence="2" id="KW-1185">Reference proteome</keyword>
<comment type="caution">
    <text evidence="1">The sequence shown here is derived from an EMBL/GenBank/DDBJ whole genome shotgun (WGS) entry which is preliminary data.</text>
</comment>
<evidence type="ECO:0000313" key="2">
    <source>
        <dbReference type="Proteomes" id="UP000237344"/>
    </source>
</evidence>
<reference evidence="1 2" key="1">
    <citation type="submission" date="2018-01" db="EMBL/GenBank/DDBJ databases">
        <title>Draft Genome Sequence of Komagataeibacter maltaceti LMG 1529, a Vinegar Producing Acetic Acid Bacterium Isolated from Malt Vinegar Brewery Acetifiers.</title>
        <authorList>
            <person name="Zhang Q."/>
            <person name="Hollensteiner J."/>
            <person name="Poehlein A."/>
            <person name="Daniel R."/>
        </authorList>
    </citation>
    <scope>NUCLEOTIDE SEQUENCE [LARGE SCALE GENOMIC DNA]</scope>
    <source>
        <strain evidence="1 2">LMG 1529</strain>
    </source>
</reference>
<dbReference type="Proteomes" id="UP000237344">
    <property type="component" value="Unassembled WGS sequence"/>
</dbReference>